<organism evidence="2">
    <name type="scientific">marine sediment metagenome</name>
    <dbReference type="NCBI Taxonomy" id="412755"/>
    <lineage>
        <taxon>unclassified sequences</taxon>
        <taxon>metagenomes</taxon>
        <taxon>ecological metagenomes</taxon>
    </lineage>
</organism>
<feature type="transmembrane region" description="Helical" evidence="1">
    <location>
        <begin position="163"/>
        <end position="182"/>
    </location>
</feature>
<dbReference type="EMBL" id="BART01006191">
    <property type="protein sequence ID" value="GAG59205.1"/>
    <property type="molecule type" value="Genomic_DNA"/>
</dbReference>
<keyword evidence="1" id="KW-1133">Transmembrane helix</keyword>
<gene>
    <name evidence="2" type="ORF">S01H4_14095</name>
</gene>
<name>X0YSM2_9ZZZZ</name>
<dbReference type="AlphaFoldDB" id="X0YSM2"/>
<keyword evidence="1" id="KW-0472">Membrane</keyword>
<accession>X0YSM2</accession>
<evidence type="ECO:0000256" key="1">
    <source>
        <dbReference type="SAM" id="Phobius"/>
    </source>
</evidence>
<keyword evidence="1" id="KW-0812">Transmembrane</keyword>
<proteinExistence type="predicted"/>
<reference evidence="2" key="1">
    <citation type="journal article" date="2014" name="Front. Microbiol.">
        <title>High frequency of phylogenetically diverse reductive dehalogenase-homologous genes in deep subseafloor sedimentary metagenomes.</title>
        <authorList>
            <person name="Kawai M."/>
            <person name="Futagami T."/>
            <person name="Toyoda A."/>
            <person name="Takaki Y."/>
            <person name="Nishi S."/>
            <person name="Hori S."/>
            <person name="Arai W."/>
            <person name="Tsubouchi T."/>
            <person name="Morono Y."/>
            <person name="Uchiyama I."/>
            <person name="Ito T."/>
            <person name="Fujiyama A."/>
            <person name="Inagaki F."/>
            <person name="Takami H."/>
        </authorList>
    </citation>
    <scope>NUCLEOTIDE SEQUENCE</scope>
    <source>
        <strain evidence="2">Expedition CK06-06</strain>
    </source>
</reference>
<evidence type="ECO:0000313" key="2">
    <source>
        <dbReference type="EMBL" id="GAG59205.1"/>
    </source>
</evidence>
<comment type="caution">
    <text evidence="2">The sequence shown here is derived from an EMBL/GenBank/DDBJ whole genome shotgun (WGS) entry which is preliminary data.</text>
</comment>
<feature type="non-terminal residue" evidence="2">
    <location>
        <position position="1"/>
    </location>
</feature>
<sequence length="187" mass="20914">EGHRDGDIKGKSRGFVGGIIKTLLPKANKKAREQIDKFAEPIDEVAKYTLPYMMPYIGGALGLITATLGWWTAETLIKTEEGMSSAEKKYLESQYGGRIIGAKMGQAPIGETGLWEVTYYRFPQILHGIVDGVNYVINLFRTVTEEYTGKGIGTFSEWKRKPWQSVAITMAAGPLAPLVMWLRKRRQ</sequence>
<feature type="transmembrane region" description="Helical" evidence="1">
    <location>
        <begin position="56"/>
        <end position="73"/>
    </location>
</feature>
<protein>
    <submittedName>
        <fullName evidence="2">Uncharacterized protein</fullName>
    </submittedName>
</protein>